<accession>A0A848IXW5</accession>
<proteinExistence type="predicted"/>
<organism evidence="1 2">
    <name type="scientific">Marinigracilibium pacificum</name>
    <dbReference type="NCBI Taxonomy" id="2729599"/>
    <lineage>
        <taxon>Bacteria</taxon>
        <taxon>Pseudomonadati</taxon>
        <taxon>Bacteroidota</taxon>
        <taxon>Cytophagia</taxon>
        <taxon>Cytophagales</taxon>
        <taxon>Flammeovirgaceae</taxon>
        <taxon>Marinigracilibium</taxon>
    </lineage>
</organism>
<comment type="caution">
    <text evidence="1">The sequence shown here is derived from an EMBL/GenBank/DDBJ whole genome shotgun (WGS) entry which is preliminary data.</text>
</comment>
<name>A0A848IXW5_9BACT</name>
<evidence type="ECO:0008006" key="3">
    <source>
        <dbReference type="Google" id="ProtNLM"/>
    </source>
</evidence>
<reference evidence="1 2" key="1">
    <citation type="submission" date="2020-04" db="EMBL/GenBank/DDBJ databases">
        <title>Flammeovirgaceae bacterium KN852 isolated from deep sea.</title>
        <authorList>
            <person name="Zhang D.-C."/>
        </authorList>
    </citation>
    <scope>NUCLEOTIDE SEQUENCE [LARGE SCALE GENOMIC DNA]</scope>
    <source>
        <strain evidence="1 2">KN852</strain>
    </source>
</reference>
<evidence type="ECO:0000313" key="2">
    <source>
        <dbReference type="Proteomes" id="UP000559010"/>
    </source>
</evidence>
<keyword evidence="2" id="KW-1185">Reference proteome</keyword>
<evidence type="ECO:0000313" key="1">
    <source>
        <dbReference type="EMBL" id="NMM49137.1"/>
    </source>
</evidence>
<dbReference type="RefSeq" id="WP_169681829.1">
    <property type="nucleotide sequence ID" value="NZ_JABBNU010000007.1"/>
</dbReference>
<dbReference type="AlphaFoldDB" id="A0A848IXW5"/>
<gene>
    <name evidence="1" type="ORF">HH304_12070</name>
</gene>
<sequence>MLRLVILVLAIHSVNAQIISPVDHLNGIGPSGIATDLKTSFFESPISMISYEKPTIETGYYMPYSQNHIGMYTAAITLPFEKFTIGSGVSRYGSEVMHSNQIIIQGAFNRKNFVFGSAIKLSQLYMKEAGSYHTFSIDLSGRFNISETSAFAASVKNFTQSTWNNSEETPSYSEYRLAFGHEISNKVTIHTALKSSSEDNLTAAIAMTSVLNDLFRIDLGSYINPASIFGGIHFEYQRIKINYNTQWIPRLPFHHGINLQVSIK</sequence>
<dbReference type="Proteomes" id="UP000559010">
    <property type="component" value="Unassembled WGS sequence"/>
</dbReference>
<dbReference type="EMBL" id="JABBNU010000007">
    <property type="protein sequence ID" value="NMM49137.1"/>
    <property type="molecule type" value="Genomic_DNA"/>
</dbReference>
<protein>
    <recommendedName>
        <fullName evidence="3">Type IX secretion system PorP/SprF family membrane protein</fullName>
    </recommendedName>
</protein>